<evidence type="ECO:0000313" key="1">
    <source>
        <dbReference type="EMBL" id="KAI6090546.1"/>
    </source>
</evidence>
<evidence type="ECO:0000313" key="2">
    <source>
        <dbReference type="Proteomes" id="UP001497680"/>
    </source>
</evidence>
<sequence>MGTPSKAPVISIDSMEENHLETVSPPQLHSRTIVETLPTCVPKVSGFTAWKLKRDITTPLDQVNSYERPSQSIQVYETRPTHCNELQVLARRLINHFGPHLEAKGFNTSVRIDVYGLAVPLETLRANRIERCIQHQRAEFKAQPPSFDTLSGSTFHFWDGQIFILEDTTGPAKPSILLGGGTDIIGVSFKRQFLPVQQDSSENMEGTLYRNFISWQCKVDELREGKFMWCARRNILPGWCTS</sequence>
<organism evidence="1 2">
    <name type="scientific">Hypoxylon rubiginosum</name>
    <dbReference type="NCBI Taxonomy" id="110542"/>
    <lineage>
        <taxon>Eukaryota</taxon>
        <taxon>Fungi</taxon>
        <taxon>Dikarya</taxon>
        <taxon>Ascomycota</taxon>
        <taxon>Pezizomycotina</taxon>
        <taxon>Sordariomycetes</taxon>
        <taxon>Xylariomycetidae</taxon>
        <taxon>Xylariales</taxon>
        <taxon>Hypoxylaceae</taxon>
        <taxon>Hypoxylon</taxon>
    </lineage>
</organism>
<comment type="caution">
    <text evidence="1">The sequence shown here is derived from an EMBL/GenBank/DDBJ whole genome shotgun (WGS) entry which is preliminary data.</text>
</comment>
<keyword evidence="2" id="KW-1185">Reference proteome</keyword>
<dbReference type="EMBL" id="MU394290">
    <property type="protein sequence ID" value="KAI6090546.1"/>
    <property type="molecule type" value="Genomic_DNA"/>
</dbReference>
<protein>
    <submittedName>
        <fullName evidence="1">Uncharacterized protein</fullName>
    </submittedName>
</protein>
<gene>
    <name evidence="1" type="ORF">F4821DRAFT_274720</name>
</gene>
<accession>A0ACC0DDA5</accession>
<reference evidence="1 2" key="1">
    <citation type="journal article" date="2022" name="New Phytol.">
        <title>Ecological generalism drives hyperdiversity of secondary metabolite gene clusters in xylarialean endophytes.</title>
        <authorList>
            <person name="Franco M.E.E."/>
            <person name="Wisecaver J.H."/>
            <person name="Arnold A.E."/>
            <person name="Ju Y.M."/>
            <person name="Slot J.C."/>
            <person name="Ahrendt S."/>
            <person name="Moore L.P."/>
            <person name="Eastman K.E."/>
            <person name="Scott K."/>
            <person name="Konkel Z."/>
            <person name="Mondo S.J."/>
            <person name="Kuo A."/>
            <person name="Hayes R.D."/>
            <person name="Haridas S."/>
            <person name="Andreopoulos B."/>
            <person name="Riley R."/>
            <person name="LaButti K."/>
            <person name="Pangilinan J."/>
            <person name="Lipzen A."/>
            <person name="Amirebrahimi M."/>
            <person name="Yan J."/>
            <person name="Adam C."/>
            <person name="Keymanesh K."/>
            <person name="Ng V."/>
            <person name="Louie K."/>
            <person name="Northen T."/>
            <person name="Drula E."/>
            <person name="Henrissat B."/>
            <person name="Hsieh H.M."/>
            <person name="Youens-Clark K."/>
            <person name="Lutzoni F."/>
            <person name="Miadlikowska J."/>
            <person name="Eastwood D.C."/>
            <person name="Hamelin R.C."/>
            <person name="Grigoriev I.V."/>
            <person name="U'Ren J.M."/>
        </authorList>
    </citation>
    <scope>NUCLEOTIDE SEQUENCE [LARGE SCALE GENOMIC DNA]</scope>
    <source>
        <strain evidence="1 2">ER1909</strain>
    </source>
</reference>
<dbReference type="Proteomes" id="UP001497680">
    <property type="component" value="Unassembled WGS sequence"/>
</dbReference>
<proteinExistence type="predicted"/>
<name>A0ACC0DDA5_9PEZI</name>